<protein>
    <submittedName>
        <fullName evidence="2">Uncharacterized protein</fullName>
    </submittedName>
</protein>
<dbReference type="Proteomes" id="UP001251528">
    <property type="component" value="Unassembled WGS sequence"/>
</dbReference>
<evidence type="ECO:0000313" key="3">
    <source>
        <dbReference type="Proteomes" id="UP001251528"/>
    </source>
</evidence>
<comment type="caution">
    <text evidence="2">The sequence shown here is derived from an EMBL/GenBank/DDBJ whole genome shotgun (WGS) entry which is preliminary data.</text>
</comment>
<accession>A0AAJ0CTZ5</accession>
<gene>
    <name evidence="2" type="ORF">QQS21_004634</name>
</gene>
<feature type="region of interest" description="Disordered" evidence="1">
    <location>
        <begin position="28"/>
        <end position="47"/>
    </location>
</feature>
<keyword evidence="3" id="KW-1185">Reference proteome</keyword>
<dbReference type="AlphaFoldDB" id="A0AAJ0CTZ5"/>
<organism evidence="2 3">
    <name type="scientific">Conoideocrella luteorostrata</name>
    <dbReference type="NCBI Taxonomy" id="1105319"/>
    <lineage>
        <taxon>Eukaryota</taxon>
        <taxon>Fungi</taxon>
        <taxon>Dikarya</taxon>
        <taxon>Ascomycota</taxon>
        <taxon>Pezizomycotina</taxon>
        <taxon>Sordariomycetes</taxon>
        <taxon>Hypocreomycetidae</taxon>
        <taxon>Hypocreales</taxon>
        <taxon>Clavicipitaceae</taxon>
        <taxon>Conoideocrella</taxon>
    </lineage>
</organism>
<proteinExistence type="predicted"/>
<feature type="compositionally biased region" description="Low complexity" evidence="1">
    <location>
        <begin position="28"/>
        <end position="39"/>
    </location>
</feature>
<sequence length="103" mass="11184">MSCVPPLRSISKVMAETGTTMSQFIRRLISRGSNRSRNSSSRDLELASMKRDPVSDLVAKLSIAEAKNSSIMSLRGFSTNGGIRRTDQYTVGYGGPTRPEVSA</sequence>
<dbReference type="EMBL" id="JASWJB010000069">
    <property type="protein sequence ID" value="KAK2601851.1"/>
    <property type="molecule type" value="Genomic_DNA"/>
</dbReference>
<evidence type="ECO:0000256" key="1">
    <source>
        <dbReference type="SAM" id="MobiDB-lite"/>
    </source>
</evidence>
<reference evidence="2" key="1">
    <citation type="submission" date="2023-06" db="EMBL/GenBank/DDBJ databases">
        <title>Conoideocrella luteorostrata (Hypocreales: Clavicipitaceae), a potential biocontrol fungus for elongate hemlock scale in United States Christmas tree production areas.</title>
        <authorList>
            <person name="Barrett H."/>
            <person name="Lovett B."/>
            <person name="Macias A.M."/>
            <person name="Stajich J.E."/>
            <person name="Kasson M.T."/>
        </authorList>
    </citation>
    <scope>NUCLEOTIDE SEQUENCE</scope>
    <source>
        <strain evidence="2">ARSEF 14590</strain>
    </source>
</reference>
<name>A0AAJ0CTZ5_9HYPO</name>
<evidence type="ECO:0000313" key="2">
    <source>
        <dbReference type="EMBL" id="KAK2601851.1"/>
    </source>
</evidence>